<reference evidence="3" key="1">
    <citation type="submission" date="2016-10" db="EMBL/GenBank/DDBJ databases">
        <authorList>
            <person name="Varghese N."/>
            <person name="Submissions S."/>
        </authorList>
    </citation>
    <scope>NUCLEOTIDE SEQUENCE [LARGE SCALE GENOMIC DNA]</scope>
    <source>
        <strain evidence="3">CGMCC 1.3431</strain>
    </source>
</reference>
<evidence type="ECO:0000259" key="1">
    <source>
        <dbReference type="Pfam" id="PF18899"/>
    </source>
</evidence>
<feature type="domain" description="DUF5655" evidence="1">
    <location>
        <begin position="88"/>
        <end position="185"/>
    </location>
</feature>
<proteinExistence type="predicted"/>
<evidence type="ECO:0000313" key="2">
    <source>
        <dbReference type="EMBL" id="SCW38988.1"/>
    </source>
</evidence>
<dbReference type="EMBL" id="FMTS01000001">
    <property type="protein sequence ID" value="SCW38988.1"/>
    <property type="molecule type" value="Genomic_DNA"/>
</dbReference>
<dbReference type="InterPro" id="IPR043714">
    <property type="entry name" value="DUF5655"/>
</dbReference>
<name>A0A1G4Q3S2_9CAUL</name>
<keyword evidence="3" id="KW-1185">Reference proteome</keyword>
<dbReference type="AlphaFoldDB" id="A0A1G4Q3S2"/>
<gene>
    <name evidence="2" type="ORF">SAMN02927928_0883</name>
</gene>
<dbReference type="STRING" id="260084.SAMN02927928_0883"/>
<evidence type="ECO:0000313" key="3">
    <source>
        <dbReference type="Proteomes" id="UP000199150"/>
    </source>
</evidence>
<dbReference type="Proteomes" id="UP000199150">
    <property type="component" value="Unassembled WGS sequence"/>
</dbReference>
<dbReference type="InterPro" id="IPR025629">
    <property type="entry name" value="DUF4287"/>
</dbReference>
<dbReference type="RefSeq" id="WP_090644097.1">
    <property type="nucleotide sequence ID" value="NZ_CBCRYE010000001.1"/>
</dbReference>
<protein>
    <recommendedName>
        <fullName evidence="1">DUF5655 domain-containing protein</fullName>
    </recommendedName>
</protein>
<accession>A0A1G4Q3S2</accession>
<dbReference type="OrthoDB" id="7172953at2"/>
<organism evidence="2 3">
    <name type="scientific">Asticcacaulis taihuensis</name>
    <dbReference type="NCBI Taxonomy" id="260084"/>
    <lineage>
        <taxon>Bacteria</taxon>
        <taxon>Pseudomonadati</taxon>
        <taxon>Pseudomonadota</taxon>
        <taxon>Alphaproteobacteria</taxon>
        <taxon>Caulobacterales</taxon>
        <taxon>Caulobacteraceae</taxon>
        <taxon>Asticcacaulis</taxon>
    </lineage>
</organism>
<dbReference type="Pfam" id="PF18899">
    <property type="entry name" value="DUF5655"/>
    <property type="match status" value="1"/>
</dbReference>
<sequence length="187" mass="20888">MINLTPKQEAYFKALTVSLEHDTGKSLASWIDLVRDECPETTRQGRAAWLKAHHGLSQTRIRQILNEFLPPDAGWTNPEALRTALWKTPASVALLTAFESLITHLPDVVPTQRKGYSAFSRDYQFAALKPIKGGVRIGLALPVESDSRLMPAHREKWSERLQSSLIVTSTAAILQLKPLVDRAHKNS</sequence>
<dbReference type="Pfam" id="PF14117">
    <property type="entry name" value="DUF4287"/>
    <property type="match status" value="1"/>
</dbReference>